<organism evidence="1 2">
    <name type="scientific">Citrus sinensis</name>
    <name type="common">Sweet orange</name>
    <name type="synonym">Citrus aurantium var. sinensis</name>
    <dbReference type="NCBI Taxonomy" id="2711"/>
    <lineage>
        <taxon>Eukaryota</taxon>
        <taxon>Viridiplantae</taxon>
        <taxon>Streptophyta</taxon>
        <taxon>Embryophyta</taxon>
        <taxon>Tracheophyta</taxon>
        <taxon>Spermatophyta</taxon>
        <taxon>Magnoliopsida</taxon>
        <taxon>eudicotyledons</taxon>
        <taxon>Gunneridae</taxon>
        <taxon>Pentapetalae</taxon>
        <taxon>rosids</taxon>
        <taxon>malvids</taxon>
        <taxon>Sapindales</taxon>
        <taxon>Rutaceae</taxon>
        <taxon>Aurantioideae</taxon>
        <taxon>Citrus</taxon>
    </lineage>
</organism>
<reference evidence="1 2" key="1">
    <citation type="submission" date="2014-04" db="EMBL/GenBank/DDBJ databases">
        <authorList>
            <consortium name="International Citrus Genome Consortium"/>
            <person name="Gmitter F."/>
            <person name="Chen C."/>
            <person name="Farmerie W."/>
            <person name="Harkins T."/>
            <person name="Desany B."/>
            <person name="Mohiuddin M."/>
            <person name="Kodira C."/>
            <person name="Borodovsky M."/>
            <person name="Lomsadze A."/>
            <person name="Burns P."/>
            <person name="Jenkins J."/>
            <person name="Prochnik S."/>
            <person name="Shu S."/>
            <person name="Chapman J."/>
            <person name="Pitluck S."/>
            <person name="Schmutz J."/>
            <person name="Rokhsar D."/>
        </authorList>
    </citation>
    <scope>NUCLEOTIDE SEQUENCE</scope>
</reference>
<dbReference type="AlphaFoldDB" id="A0A067DK11"/>
<evidence type="ECO:0000313" key="2">
    <source>
        <dbReference type="Proteomes" id="UP000027120"/>
    </source>
</evidence>
<gene>
    <name evidence="1" type="ORF">CISIN_1g038811mg</name>
</gene>
<name>A0A067DK11_CITSI</name>
<dbReference type="Proteomes" id="UP000027120">
    <property type="component" value="Unassembled WGS sequence"/>
</dbReference>
<sequence length="92" mass="10606">VLVGKGRNDLRSYIGVIVRETISILLDDWRCVPLETLSSLSLKRKSQVLKWMGVASRNFRCELANEFVLPYKDDVKSLRLPPIEYPSIKKED</sequence>
<keyword evidence="2" id="KW-1185">Reference proteome</keyword>
<feature type="non-terminal residue" evidence="1">
    <location>
        <position position="1"/>
    </location>
</feature>
<dbReference type="EMBL" id="KK786678">
    <property type="protein sequence ID" value="KDO39367.1"/>
    <property type="molecule type" value="Genomic_DNA"/>
</dbReference>
<proteinExistence type="predicted"/>
<dbReference type="SMR" id="A0A067DK11"/>
<evidence type="ECO:0000313" key="1">
    <source>
        <dbReference type="EMBL" id="KDO39367.1"/>
    </source>
</evidence>
<accession>A0A067DK11</accession>
<protein>
    <submittedName>
        <fullName evidence="1">Uncharacterized protein</fullName>
    </submittedName>
</protein>